<dbReference type="NCBIfam" id="NF033429">
    <property type="entry name" value="ImuA_translesion"/>
    <property type="match status" value="1"/>
</dbReference>
<evidence type="ECO:0000313" key="1">
    <source>
        <dbReference type="EMBL" id="NYT51370.1"/>
    </source>
</evidence>
<dbReference type="EMBL" id="JACCEM010000011">
    <property type="protein sequence ID" value="NYT51370.1"/>
    <property type="molecule type" value="Genomic_DNA"/>
</dbReference>
<dbReference type="Proteomes" id="UP000559809">
    <property type="component" value="Unassembled WGS sequence"/>
</dbReference>
<reference evidence="1 2" key="1">
    <citation type="submission" date="2020-07" db="EMBL/GenBank/DDBJ databases">
        <title>Taxonomic revisions and descriptions of new bacterial species based on genomic comparisons in the high-G+C-content subgroup of the family Alcaligenaceae.</title>
        <authorList>
            <person name="Szabo A."/>
            <person name="Felfoldi T."/>
        </authorList>
    </citation>
    <scope>NUCLEOTIDE SEQUENCE [LARGE SCALE GENOMIC DNA]</scope>
    <source>
        <strain evidence="1 2">LMG 24012</strain>
    </source>
</reference>
<protein>
    <submittedName>
        <fullName evidence="1">Translesion DNA synthesis-associated protein ImuA</fullName>
    </submittedName>
</protein>
<dbReference type="Gene3D" id="3.40.50.300">
    <property type="entry name" value="P-loop containing nucleotide triphosphate hydrolases"/>
    <property type="match status" value="1"/>
</dbReference>
<name>A0A853G8U9_9BURK</name>
<proteinExistence type="predicted"/>
<organism evidence="1 2">
    <name type="scientific">Parapusillimonas granuli</name>
    <dbReference type="NCBI Taxonomy" id="380911"/>
    <lineage>
        <taxon>Bacteria</taxon>
        <taxon>Pseudomonadati</taxon>
        <taxon>Pseudomonadota</taxon>
        <taxon>Betaproteobacteria</taxon>
        <taxon>Burkholderiales</taxon>
        <taxon>Alcaligenaceae</taxon>
        <taxon>Parapusillimonas</taxon>
    </lineage>
</organism>
<dbReference type="PIRSF" id="PIRSF037290">
    <property type="entry name" value="UCP037290"/>
    <property type="match status" value="1"/>
</dbReference>
<evidence type="ECO:0000313" key="2">
    <source>
        <dbReference type="Proteomes" id="UP000559809"/>
    </source>
</evidence>
<accession>A0A853G8U9</accession>
<dbReference type="InterPro" id="IPR047610">
    <property type="entry name" value="ImuA_translesion"/>
</dbReference>
<gene>
    <name evidence="1" type="primary">imuA</name>
    <name evidence="1" type="ORF">H0A72_18825</name>
</gene>
<dbReference type="SUPFAM" id="SSF52540">
    <property type="entry name" value="P-loop containing nucleoside triphosphate hydrolases"/>
    <property type="match status" value="1"/>
</dbReference>
<dbReference type="RefSeq" id="WP_180158117.1">
    <property type="nucleotide sequence ID" value="NZ_JACCEM010000011.1"/>
</dbReference>
<comment type="caution">
    <text evidence="1">The sequence shown here is derived from an EMBL/GenBank/DDBJ whole genome shotgun (WGS) entry which is preliminary data.</text>
</comment>
<dbReference type="InterPro" id="IPR027417">
    <property type="entry name" value="P-loop_NTPase"/>
</dbReference>
<keyword evidence="2" id="KW-1185">Reference proteome</keyword>
<sequence length="232" mass="25449">MQNPAGIHPALWRGTQLAQAGRPTLSTGFPPLDAELPGHGWPMGALIELMPRQTGIGELFLLQPALAGLEPGRSVILLCPPYTPQFHCWVNWRLENRRLLWLAPKTPSDTLWAAETILRHNACGALLCWAAAPRAAALRRLHLAAQQSDTLFVLMRPPAALQQASAAVLRMLLQPLPQGLEVHIHKRRGPLASRPIPLSLYGPRLPAPPLPSDHVPLDQPLPAFLSARRHFA</sequence>
<dbReference type="AlphaFoldDB" id="A0A853G8U9"/>
<dbReference type="InterPro" id="IPR017166">
    <property type="entry name" value="UCP037290"/>
</dbReference>